<evidence type="ECO:0000256" key="2">
    <source>
        <dbReference type="SAM" id="Phobius"/>
    </source>
</evidence>
<keyword evidence="2" id="KW-1133">Transmembrane helix</keyword>
<sequence length="235" mass="25335">MLVQVLEPGPDEARSWLAEELAKPEYHSGPGLLERLWNWLQEALAGGEGGSPLLGWVVLALLVLVLAAGAWRYLRTARRDPLSAKDARATDLVDPRLTSADYRALATDHLAHGRLDSALVDAFRAIVSDLDRRAVLGDVPGRTVTEIAAVAGRTFPDERDEIADAARWFDCAAYGHRSSAEERSSRDQVVAVLDLGERLAAARPVHADGTGGAHAAAGHLDHQDNPGHPTTRVTR</sequence>
<evidence type="ECO:0000259" key="3">
    <source>
        <dbReference type="Pfam" id="PF13559"/>
    </source>
</evidence>
<organism evidence="4 5">
    <name type="scientific">Arsenicicoccus piscis</name>
    <dbReference type="NCBI Taxonomy" id="673954"/>
    <lineage>
        <taxon>Bacteria</taxon>
        <taxon>Bacillati</taxon>
        <taxon>Actinomycetota</taxon>
        <taxon>Actinomycetes</taxon>
        <taxon>Micrococcales</taxon>
        <taxon>Intrasporangiaceae</taxon>
        <taxon>Arsenicicoccus</taxon>
    </lineage>
</organism>
<dbReference type="Proteomes" id="UP001157109">
    <property type="component" value="Unassembled WGS sequence"/>
</dbReference>
<comment type="caution">
    <text evidence="4">The sequence shown here is derived from an EMBL/GenBank/DDBJ whole genome shotgun (WGS) entry which is preliminary data.</text>
</comment>
<reference evidence="5" key="1">
    <citation type="journal article" date="2019" name="Int. J. Syst. Evol. Microbiol.">
        <title>The Global Catalogue of Microorganisms (GCM) 10K type strain sequencing project: providing services to taxonomists for standard genome sequencing and annotation.</title>
        <authorList>
            <consortium name="The Broad Institute Genomics Platform"/>
            <consortium name="The Broad Institute Genome Sequencing Center for Infectious Disease"/>
            <person name="Wu L."/>
            <person name="Ma J."/>
        </authorList>
    </citation>
    <scope>NUCLEOTIDE SEQUENCE [LARGE SCALE GENOMIC DNA]</scope>
    <source>
        <strain evidence="5">NBRC 105830</strain>
    </source>
</reference>
<evidence type="ECO:0000256" key="1">
    <source>
        <dbReference type="SAM" id="MobiDB-lite"/>
    </source>
</evidence>
<accession>A0ABQ6HPJ4</accession>
<evidence type="ECO:0000313" key="5">
    <source>
        <dbReference type="Proteomes" id="UP001157109"/>
    </source>
</evidence>
<evidence type="ECO:0000313" key="4">
    <source>
        <dbReference type="EMBL" id="GMA20383.1"/>
    </source>
</evidence>
<feature type="region of interest" description="Disordered" evidence="1">
    <location>
        <begin position="207"/>
        <end position="235"/>
    </location>
</feature>
<name>A0ABQ6HPJ4_9MICO</name>
<keyword evidence="2" id="KW-0812">Transmembrane</keyword>
<keyword evidence="5" id="KW-1185">Reference proteome</keyword>
<dbReference type="Pfam" id="PF13559">
    <property type="entry name" value="DUF4129"/>
    <property type="match status" value="1"/>
</dbReference>
<gene>
    <name evidence="4" type="ORF">GCM10025862_24040</name>
</gene>
<keyword evidence="2" id="KW-0472">Membrane</keyword>
<dbReference type="RefSeq" id="WP_277626785.1">
    <property type="nucleotide sequence ID" value="NZ_BSUJ01000001.1"/>
</dbReference>
<protein>
    <recommendedName>
        <fullName evidence="3">Protein-glutamine gamma-glutamyltransferase-like C-terminal domain-containing protein</fullName>
    </recommendedName>
</protein>
<proteinExistence type="predicted"/>
<feature type="transmembrane region" description="Helical" evidence="2">
    <location>
        <begin position="53"/>
        <end position="74"/>
    </location>
</feature>
<feature type="domain" description="Protein-glutamine gamma-glutamyltransferase-like C-terminal" evidence="3">
    <location>
        <begin position="122"/>
        <end position="183"/>
    </location>
</feature>
<dbReference type="EMBL" id="BSUJ01000001">
    <property type="protein sequence ID" value="GMA20383.1"/>
    <property type="molecule type" value="Genomic_DNA"/>
</dbReference>
<dbReference type="InterPro" id="IPR025403">
    <property type="entry name" value="TgpA-like_C"/>
</dbReference>